<protein>
    <recommendedName>
        <fullName evidence="1">Rho-GAP domain-containing protein</fullName>
    </recommendedName>
</protein>
<proteinExistence type="predicted"/>
<gene>
    <name evidence="2" type="ORF">NGRA_1034</name>
</gene>
<reference evidence="2 3" key="1">
    <citation type="journal article" date="2020" name="Genome Biol. Evol.">
        <title>Comparative genomics of strictly vertically transmitted, feminizing microsporidia endosymbionts of amphipod crustaceans.</title>
        <authorList>
            <person name="Cormier A."/>
            <person name="Chebbi M.A."/>
            <person name="Giraud I."/>
            <person name="Wattier R."/>
            <person name="Teixeira M."/>
            <person name="Gilbert C."/>
            <person name="Rigaud T."/>
            <person name="Cordaux R."/>
        </authorList>
    </citation>
    <scope>NUCLEOTIDE SEQUENCE [LARGE SCALE GENOMIC DNA]</scope>
    <source>
        <strain evidence="2 3">Ou3-Ou53</strain>
    </source>
</reference>
<name>A0A9P6KZK5_9MICR</name>
<comment type="caution">
    <text evidence="2">The sequence shown here is derived from an EMBL/GenBank/DDBJ whole genome shotgun (WGS) entry which is preliminary data.</text>
</comment>
<keyword evidence="3" id="KW-1185">Reference proteome</keyword>
<organism evidence="2 3">
    <name type="scientific">Nosema granulosis</name>
    <dbReference type="NCBI Taxonomy" id="83296"/>
    <lineage>
        <taxon>Eukaryota</taxon>
        <taxon>Fungi</taxon>
        <taxon>Fungi incertae sedis</taxon>
        <taxon>Microsporidia</taxon>
        <taxon>Nosematidae</taxon>
        <taxon>Nosema</taxon>
    </lineage>
</organism>
<dbReference type="EMBL" id="SBJO01000053">
    <property type="protein sequence ID" value="KAF9763801.1"/>
    <property type="molecule type" value="Genomic_DNA"/>
</dbReference>
<feature type="domain" description="Rho-GAP" evidence="1">
    <location>
        <begin position="86"/>
        <end position="253"/>
    </location>
</feature>
<dbReference type="SUPFAM" id="SSF48350">
    <property type="entry name" value="GTPase activation domain, GAP"/>
    <property type="match status" value="1"/>
</dbReference>
<evidence type="ECO:0000313" key="3">
    <source>
        <dbReference type="Proteomes" id="UP000740883"/>
    </source>
</evidence>
<accession>A0A9P6KZK5</accession>
<dbReference type="OrthoDB" id="2196166at2759"/>
<sequence>MVLNFPAQIQVIPIDNNKNVNFKTRYQILKKRHDIASTERVAFSDLSKADKQHIVNFAQQAFIVPEPTKWWDFFNCFKKPQKIKHREINLNVFEIINYISLYIQNELYPFRLDNKDSDIQSYVDQLANNQRINFSSLGIGKLCTILKKYILSHLNGILPEEIASYLVSTSKVKNRLQYKALLSVLPYALSENEADLIVKIFDLFKIIDRNKDKTKMTMESLLKLFSLVMFPSTIFTDLDSIAIADEITIDVFKLDFDEIPFTLIPRVVMYV</sequence>
<dbReference type="Proteomes" id="UP000740883">
    <property type="component" value="Unassembled WGS sequence"/>
</dbReference>
<dbReference type="InterPro" id="IPR000198">
    <property type="entry name" value="RhoGAP_dom"/>
</dbReference>
<dbReference type="GO" id="GO:0007165">
    <property type="term" value="P:signal transduction"/>
    <property type="evidence" value="ECO:0007669"/>
    <property type="project" value="InterPro"/>
</dbReference>
<evidence type="ECO:0000259" key="1">
    <source>
        <dbReference type="SMART" id="SM00324"/>
    </source>
</evidence>
<dbReference type="SMART" id="SM00324">
    <property type="entry name" value="RhoGAP"/>
    <property type="match status" value="1"/>
</dbReference>
<dbReference type="AlphaFoldDB" id="A0A9P6KZK5"/>
<evidence type="ECO:0000313" key="2">
    <source>
        <dbReference type="EMBL" id="KAF9763801.1"/>
    </source>
</evidence>
<dbReference type="Gene3D" id="1.10.555.10">
    <property type="entry name" value="Rho GTPase activation protein"/>
    <property type="match status" value="1"/>
</dbReference>
<dbReference type="Pfam" id="PF00620">
    <property type="entry name" value="RhoGAP"/>
    <property type="match status" value="1"/>
</dbReference>
<dbReference type="InterPro" id="IPR008936">
    <property type="entry name" value="Rho_GTPase_activation_prot"/>
</dbReference>